<organism evidence="4 5">
    <name type="scientific">Actinomadura verrucosospora</name>
    <dbReference type="NCBI Taxonomy" id="46165"/>
    <lineage>
        <taxon>Bacteria</taxon>
        <taxon>Bacillati</taxon>
        <taxon>Actinomycetota</taxon>
        <taxon>Actinomycetes</taxon>
        <taxon>Streptosporangiales</taxon>
        <taxon>Thermomonosporaceae</taxon>
        <taxon>Actinomadura</taxon>
    </lineage>
</organism>
<accession>A0A7D4ARF6</accession>
<feature type="chain" id="PRO_5028860013" evidence="2">
    <location>
        <begin position="31"/>
        <end position="488"/>
    </location>
</feature>
<dbReference type="PANTHER" id="PTHR46580:SF4">
    <property type="entry name" value="ATP_GTP-BINDING PROTEIN"/>
    <property type="match status" value="1"/>
</dbReference>
<reference evidence="4 5" key="1">
    <citation type="submission" date="2020-05" db="EMBL/GenBank/DDBJ databases">
        <title>Actinomadura verrucosospora NRRL-B18236 (PFL_A860) Genome sequencing and assembly.</title>
        <authorList>
            <person name="Samborskyy M."/>
        </authorList>
    </citation>
    <scope>NUCLEOTIDE SEQUENCE [LARGE SCALE GENOMIC DNA]</scope>
    <source>
        <strain evidence="4 5">NRRL:B18236</strain>
    </source>
</reference>
<proteinExistence type="predicted"/>
<feature type="signal peptide" evidence="2">
    <location>
        <begin position="1"/>
        <end position="30"/>
    </location>
</feature>
<evidence type="ECO:0000259" key="3">
    <source>
        <dbReference type="Pfam" id="PF13529"/>
    </source>
</evidence>
<name>A0A7D4ARF6_ACTVE</name>
<dbReference type="RefSeq" id="WP_173097235.1">
    <property type="nucleotide sequence ID" value="NZ_CP053892.1"/>
</dbReference>
<dbReference type="PANTHER" id="PTHR46580">
    <property type="entry name" value="SENSOR KINASE-RELATED"/>
    <property type="match status" value="1"/>
</dbReference>
<dbReference type="SUPFAM" id="SSF69318">
    <property type="entry name" value="Integrin alpha N-terminal domain"/>
    <property type="match status" value="1"/>
</dbReference>
<dbReference type="Proteomes" id="UP000501240">
    <property type="component" value="Chromosome"/>
</dbReference>
<dbReference type="AlphaFoldDB" id="A0A7D4ARF6"/>
<gene>
    <name evidence="4" type="ORF">ACTIVE_4892</name>
</gene>
<keyword evidence="5" id="KW-1185">Reference proteome</keyword>
<sequence length="488" mass="49898">MKTSGRRLRFAAPLASLALAAAGVAVTAPAAEAAPAPRPPQGDAVVKATKTLMAPKVSAAAAAAAPTAAKLSLKGQYQNTNYKCVPTSASMSLSTFGVSVSQDTLATQMGTTAAKGTTGNQSLPVMNGYVDPLGYSYGFTDVSTASKMMANVSYDIGVLKRAPVLGVWMEKLPWNAGMSGSKVGHAIIAYGYDSKAGTITVWDPWKPTGGSHTISAAKLAADAQSYGLDKVTAHTDADLSAVGDMTGDGKADLAGVDRATGKLWLYPGPALTASARKVIGTGGWNGMTELTGIGDLTGDGKADLVAVQKSDGTLWLYPGGTNALGTRIKIGTGGWNGMKDLTSIPDLTGDGKPDLIATKTSDGTLWVYPGKSKALGSRIKIGNSGWNGMTKLVGVNDITGDGKADLIAVRISEGTLWVYPGKSKALGTRTKLGSGWGGIRSLTYTGDVTGDGKADLIGVQSNTGVMYVYAGRATGFAARVQLTSGWNG</sequence>
<feature type="domain" description="Peptidase C39-like" evidence="3">
    <location>
        <begin position="75"/>
        <end position="205"/>
    </location>
</feature>
<dbReference type="EMBL" id="CP053892">
    <property type="protein sequence ID" value="QKG23249.1"/>
    <property type="molecule type" value="Genomic_DNA"/>
</dbReference>
<dbReference type="InterPro" id="IPR039564">
    <property type="entry name" value="Peptidase_C39-like"/>
</dbReference>
<dbReference type="InterPro" id="IPR013517">
    <property type="entry name" value="FG-GAP"/>
</dbReference>
<protein>
    <submittedName>
        <fullName evidence="4">FG-GAP repeat domain-containing protein</fullName>
    </submittedName>
</protein>
<keyword evidence="1 2" id="KW-0732">Signal</keyword>
<evidence type="ECO:0000256" key="2">
    <source>
        <dbReference type="SAM" id="SignalP"/>
    </source>
</evidence>
<dbReference type="InterPro" id="IPR028994">
    <property type="entry name" value="Integrin_alpha_N"/>
</dbReference>
<evidence type="ECO:0000313" key="4">
    <source>
        <dbReference type="EMBL" id="QKG23249.1"/>
    </source>
</evidence>
<evidence type="ECO:0000256" key="1">
    <source>
        <dbReference type="ARBA" id="ARBA00022729"/>
    </source>
</evidence>
<dbReference type="Gene3D" id="2.130.10.130">
    <property type="entry name" value="Integrin alpha, N-terminal"/>
    <property type="match status" value="2"/>
</dbReference>
<evidence type="ECO:0000313" key="5">
    <source>
        <dbReference type="Proteomes" id="UP000501240"/>
    </source>
</evidence>
<dbReference type="Pfam" id="PF13517">
    <property type="entry name" value="FG-GAP_3"/>
    <property type="match status" value="2"/>
</dbReference>
<dbReference type="Pfam" id="PF13529">
    <property type="entry name" value="Peptidase_C39_2"/>
    <property type="match status" value="1"/>
</dbReference>
<dbReference type="Gene3D" id="3.90.70.10">
    <property type="entry name" value="Cysteine proteinases"/>
    <property type="match status" value="1"/>
</dbReference>